<accession>A0A970B6R1</accession>
<protein>
    <submittedName>
        <fullName evidence="2">MarR family transcriptional regulator</fullName>
    </submittedName>
</protein>
<dbReference type="Proteomes" id="UP000653472">
    <property type="component" value="Unassembled WGS sequence"/>
</dbReference>
<dbReference type="GO" id="GO:0006950">
    <property type="term" value="P:response to stress"/>
    <property type="evidence" value="ECO:0007669"/>
    <property type="project" value="TreeGrafter"/>
</dbReference>
<name>A0A970B6R1_9GAMM</name>
<dbReference type="PANTHER" id="PTHR33164">
    <property type="entry name" value="TRANSCRIPTIONAL REGULATOR, MARR FAMILY"/>
    <property type="match status" value="1"/>
</dbReference>
<keyword evidence="3" id="KW-1185">Reference proteome</keyword>
<dbReference type="PANTHER" id="PTHR33164:SF43">
    <property type="entry name" value="HTH-TYPE TRANSCRIPTIONAL REPRESSOR YETL"/>
    <property type="match status" value="1"/>
</dbReference>
<reference evidence="2" key="1">
    <citation type="submission" date="2020-03" db="EMBL/GenBank/DDBJ databases">
        <title>Solimonas marina sp. nov., isolated from deep seawater of the Pacific Ocean.</title>
        <authorList>
            <person name="Liu X."/>
            <person name="Lai Q."/>
            <person name="Sun F."/>
            <person name="Gai Y."/>
            <person name="Li G."/>
            <person name="Shao Z."/>
        </authorList>
    </citation>
    <scope>NUCLEOTIDE SEQUENCE</scope>
    <source>
        <strain evidence="2">C16B3</strain>
    </source>
</reference>
<evidence type="ECO:0000259" key="1">
    <source>
        <dbReference type="PROSITE" id="PS50995"/>
    </source>
</evidence>
<dbReference type="RefSeq" id="WP_168148177.1">
    <property type="nucleotide sequence ID" value="NZ_JAAVXB010000005.1"/>
</dbReference>
<dbReference type="PROSITE" id="PS50995">
    <property type="entry name" value="HTH_MARR_2"/>
    <property type="match status" value="1"/>
</dbReference>
<gene>
    <name evidence="2" type="ORF">G7Y82_11095</name>
</gene>
<organism evidence="2 3">
    <name type="scientific">Solimonas marina</name>
    <dbReference type="NCBI Taxonomy" id="2714601"/>
    <lineage>
        <taxon>Bacteria</taxon>
        <taxon>Pseudomonadati</taxon>
        <taxon>Pseudomonadota</taxon>
        <taxon>Gammaproteobacteria</taxon>
        <taxon>Nevskiales</taxon>
        <taxon>Nevskiaceae</taxon>
        <taxon>Solimonas</taxon>
    </lineage>
</organism>
<proteinExistence type="predicted"/>
<dbReference type="InterPro" id="IPR036388">
    <property type="entry name" value="WH-like_DNA-bd_sf"/>
</dbReference>
<dbReference type="SUPFAM" id="SSF46785">
    <property type="entry name" value="Winged helix' DNA-binding domain"/>
    <property type="match status" value="1"/>
</dbReference>
<dbReference type="InterPro" id="IPR000835">
    <property type="entry name" value="HTH_MarR-typ"/>
</dbReference>
<dbReference type="InterPro" id="IPR039422">
    <property type="entry name" value="MarR/SlyA-like"/>
</dbReference>
<dbReference type="SMART" id="SM00347">
    <property type="entry name" value="HTH_MARR"/>
    <property type="match status" value="1"/>
</dbReference>
<dbReference type="Pfam" id="PF12802">
    <property type="entry name" value="MarR_2"/>
    <property type="match status" value="1"/>
</dbReference>
<sequence>MKTDKHPRHMAIERALLGVRERLPDMPYERLLAARLMTHAHKHSQELSNVVLKRHALNYATYSTMMVLYGNAGAGMSASELAAATGEKPTNLTRVCDELYARKLIRREPSSDDRRRIELRLTRAGERLIEEVQPEIWALVSRFYEGFSAAELEQLQSMLGRVLAASLGDRT</sequence>
<evidence type="ECO:0000313" key="2">
    <source>
        <dbReference type="EMBL" id="NKF22865.1"/>
    </source>
</evidence>
<feature type="domain" description="HTH marR-type" evidence="1">
    <location>
        <begin position="29"/>
        <end position="164"/>
    </location>
</feature>
<dbReference type="AlphaFoldDB" id="A0A970B6R1"/>
<dbReference type="GO" id="GO:0003700">
    <property type="term" value="F:DNA-binding transcription factor activity"/>
    <property type="evidence" value="ECO:0007669"/>
    <property type="project" value="InterPro"/>
</dbReference>
<evidence type="ECO:0000313" key="3">
    <source>
        <dbReference type="Proteomes" id="UP000653472"/>
    </source>
</evidence>
<dbReference type="Gene3D" id="1.10.10.10">
    <property type="entry name" value="Winged helix-like DNA-binding domain superfamily/Winged helix DNA-binding domain"/>
    <property type="match status" value="1"/>
</dbReference>
<dbReference type="PRINTS" id="PR00598">
    <property type="entry name" value="HTHMARR"/>
</dbReference>
<comment type="caution">
    <text evidence="2">The sequence shown here is derived from an EMBL/GenBank/DDBJ whole genome shotgun (WGS) entry which is preliminary data.</text>
</comment>
<dbReference type="EMBL" id="JAAVXB010000005">
    <property type="protein sequence ID" value="NKF22865.1"/>
    <property type="molecule type" value="Genomic_DNA"/>
</dbReference>
<dbReference type="InterPro" id="IPR036390">
    <property type="entry name" value="WH_DNA-bd_sf"/>
</dbReference>